<keyword evidence="6 13" id="KW-0812">Transmembrane</keyword>
<evidence type="ECO:0000256" key="1">
    <source>
        <dbReference type="ARBA" id="ARBA00004651"/>
    </source>
</evidence>
<organism evidence="15 16">
    <name type="scientific">Undibacterium arcticum</name>
    <dbReference type="NCBI Taxonomy" id="1762892"/>
    <lineage>
        <taxon>Bacteria</taxon>
        <taxon>Pseudomonadati</taxon>
        <taxon>Pseudomonadota</taxon>
        <taxon>Betaproteobacteria</taxon>
        <taxon>Burkholderiales</taxon>
        <taxon>Oxalobacteraceae</taxon>
        <taxon>Undibacterium</taxon>
    </lineage>
</organism>
<feature type="region of interest" description="Disordered" evidence="14">
    <location>
        <begin position="359"/>
        <end position="403"/>
    </location>
</feature>
<dbReference type="RefSeq" id="WP_390325477.1">
    <property type="nucleotide sequence ID" value="NZ_JBHRTP010000054.1"/>
</dbReference>
<keyword evidence="9 13" id="KW-1133">Transmembrane helix</keyword>
<dbReference type="NCBIfam" id="TIGR00328">
    <property type="entry name" value="flhB"/>
    <property type="match status" value="1"/>
</dbReference>
<feature type="region of interest" description="Disordered" evidence="14">
    <location>
        <begin position="1"/>
        <end position="24"/>
    </location>
</feature>
<protein>
    <recommendedName>
        <fullName evidence="3 13">Flagellar biosynthetic protein FlhB</fullName>
    </recommendedName>
</protein>
<feature type="compositionally biased region" description="Low complexity" evidence="14">
    <location>
        <begin position="377"/>
        <end position="395"/>
    </location>
</feature>
<dbReference type="Pfam" id="PF01312">
    <property type="entry name" value="Bac_export_2"/>
    <property type="match status" value="1"/>
</dbReference>
<accession>A0ABV7F7T4</accession>
<keyword evidence="7 13" id="KW-1005">Bacterial flagellum biogenesis</keyword>
<gene>
    <name evidence="13 15" type="primary">flhB</name>
    <name evidence="15" type="ORF">ACFOFO_16880</name>
</gene>
<evidence type="ECO:0000256" key="4">
    <source>
        <dbReference type="ARBA" id="ARBA00022448"/>
    </source>
</evidence>
<feature type="compositionally biased region" description="Basic and acidic residues" evidence="14">
    <location>
        <begin position="7"/>
        <end position="24"/>
    </location>
</feature>
<comment type="caution">
    <text evidence="15">The sequence shown here is derived from an EMBL/GenBank/DDBJ whole genome shotgun (WGS) entry which is preliminary data.</text>
</comment>
<sequence>MAEDSDQERTEPASARRLEKAREEGDVPRSRELATCTILLAAGCGFWIFGEGLVRKLTSTLVSGLAFDRAQAFDFDVLLHRISANFVDVLIALAPFGLMLMLVAVLSPLLIGGWLFSAKALQPDFGRISPIKGLGNMISSRALVELGKAIGKAALVGTVAWLVMMHQKEAVLGLAVEPLKAGSAHLASLLMGSFIAIVCALVLVACIDAPYQMWHYANKLKMSRHELMEEAKESDGNPQIKAKIRAQQREMARRRMMSEVPTADVVVTNPTHYAVALKYADGKMRAPKVVAKGADEVAAKIRALASENNVPLLEAPPLARALYQHAELGDEIPEGLYTAVAEVLAYVFQLRAYRQHGGVRPQAPADFDVPPQLDPHNPAANPTKATNPANATRAPQSNNGAIQ</sequence>
<feature type="transmembrane region" description="Helical" evidence="13">
    <location>
        <begin position="96"/>
        <end position="121"/>
    </location>
</feature>
<feature type="transmembrane region" description="Helical" evidence="13">
    <location>
        <begin position="184"/>
        <end position="211"/>
    </location>
</feature>
<keyword evidence="10 13" id="KW-0472">Membrane</keyword>
<evidence type="ECO:0000256" key="11">
    <source>
        <dbReference type="ARBA" id="ARBA00023225"/>
    </source>
</evidence>
<reference evidence="16" key="1">
    <citation type="journal article" date="2019" name="Int. J. Syst. Evol. Microbiol.">
        <title>The Global Catalogue of Microorganisms (GCM) 10K type strain sequencing project: providing services to taxonomists for standard genome sequencing and annotation.</title>
        <authorList>
            <consortium name="The Broad Institute Genomics Platform"/>
            <consortium name="The Broad Institute Genome Sequencing Center for Infectious Disease"/>
            <person name="Wu L."/>
            <person name="Ma J."/>
        </authorList>
    </citation>
    <scope>NUCLEOTIDE SEQUENCE [LARGE SCALE GENOMIC DNA]</scope>
    <source>
        <strain evidence="16">KCTC 42986</strain>
    </source>
</reference>
<evidence type="ECO:0000256" key="3">
    <source>
        <dbReference type="ARBA" id="ARBA00021622"/>
    </source>
</evidence>
<dbReference type="InterPro" id="IPR006135">
    <property type="entry name" value="T3SS_substrate_exporter"/>
</dbReference>
<dbReference type="Proteomes" id="UP001595530">
    <property type="component" value="Unassembled WGS sequence"/>
</dbReference>
<dbReference type="InterPro" id="IPR006136">
    <property type="entry name" value="FlhB"/>
</dbReference>
<evidence type="ECO:0000256" key="9">
    <source>
        <dbReference type="ARBA" id="ARBA00022989"/>
    </source>
</evidence>
<evidence type="ECO:0000256" key="6">
    <source>
        <dbReference type="ARBA" id="ARBA00022692"/>
    </source>
</evidence>
<evidence type="ECO:0000313" key="15">
    <source>
        <dbReference type="EMBL" id="MFC3109620.1"/>
    </source>
</evidence>
<evidence type="ECO:0000256" key="12">
    <source>
        <dbReference type="ARBA" id="ARBA00025078"/>
    </source>
</evidence>
<dbReference type="Gene3D" id="6.10.250.2080">
    <property type="match status" value="1"/>
</dbReference>
<keyword evidence="15" id="KW-0969">Cilium</keyword>
<dbReference type="PANTHER" id="PTHR30531">
    <property type="entry name" value="FLAGELLAR BIOSYNTHETIC PROTEIN FLHB"/>
    <property type="match status" value="1"/>
</dbReference>
<keyword evidence="16" id="KW-1185">Reference proteome</keyword>
<evidence type="ECO:0000313" key="16">
    <source>
        <dbReference type="Proteomes" id="UP001595530"/>
    </source>
</evidence>
<name>A0ABV7F7T4_9BURK</name>
<evidence type="ECO:0000256" key="2">
    <source>
        <dbReference type="ARBA" id="ARBA00010690"/>
    </source>
</evidence>
<comment type="subcellular location">
    <subcellularLocation>
        <location evidence="1">Cell membrane</location>
        <topology evidence="1">Multi-pass membrane protein</topology>
    </subcellularLocation>
</comment>
<evidence type="ECO:0000256" key="5">
    <source>
        <dbReference type="ARBA" id="ARBA00022475"/>
    </source>
</evidence>
<evidence type="ECO:0000256" key="8">
    <source>
        <dbReference type="ARBA" id="ARBA00022927"/>
    </source>
</evidence>
<dbReference type="SUPFAM" id="SSF160544">
    <property type="entry name" value="EscU C-terminal domain-like"/>
    <property type="match status" value="1"/>
</dbReference>
<keyword evidence="15" id="KW-0282">Flagellum</keyword>
<dbReference type="PANTHER" id="PTHR30531:SF12">
    <property type="entry name" value="FLAGELLAR BIOSYNTHETIC PROTEIN FLHB"/>
    <property type="match status" value="1"/>
</dbReference>
<comment type="similarity">
    <text evidence="2 13">Belongs to the type III secretion exporter family.</text>
</comment>
<feature type="transmembrane region" description="Helical" evidence="13">
    <location>
        <begin position="32"/>
        <end position="50"/>
    </location>
</feature>
<keyword evidence="11 13" id="KW-1006">Bacterial flagellum protein export</keyword>
<dbReference type="InterPro" id="IPR029025">
    <property type="entry name" value="T3SS_substrate_exporter_C"/>
</dbReference>
<evidence type="ECO:0000256" key="14">
    <source>
        <dbReference type="SAM" id="MobiDB-lite"/>
    </source>
</evidence>
<keyword evidence="15" id="KW-0966">Cell projection</keyword>
<feature type="transmembrane region" description="Helical" evidence="13">
    <location>
        <begin position="142"/>
        <end position="164"/>
    </location>
</feature>
<dbReference type="PRINTS" id="PR00950">
    <property type="entry name" value="TYPE3IMSPROT"/>
</dbReference>
<dbReference type="EMBL" id="JBHRTP010000054">
    <property type="protein sequence ID" value="MFC3109620.1"/>
    <property type="molecule type" value="Genomic_DNA"/>
</dbReference>
<evidence type="ECO:0000256" key="7">
    <source>
        <dbReference type="ARBA" id="ARBA00022795"/>
    </source>
</evidence>
<proteinExistence type="inferred from homology"/>
<comment type="function">
    <text evidence="12 13">Required for formation of the rod structure in the basal body of the flagellar apparatus. Together with FliI and FliH, may constitute the export apparatus of flagellin.</text>
</comment>
<keyword evidence="5 13" id="KW-1003">Cell membrane</keyword>
<keyword evidence="8 13" id="KW-0653">Protein transport</keyword>
<dbReference type="Gene3D" id="3.40.1690.10">
    <property type="entry name" value="secretion proteins EscU"/>
    <property type="match status" value="1"/>
</dbReference>
<keyword evidence="4 13" id="KW-0813">Transport</keyword>
<evidence type="ECO:0000256" key="10">
    <source>
        <dbReference type="ARBA" id="ARBA00023136"/>
    </source>
</evidence>
<evidence type="ECO:0000256" key="13">
    <source>
        <dbReference type="RuleBase" id="RU364091"/>
    </source>
</evidence>